<reference evidence="2 3" key="1">
    <citation type="submission" date="2014-01" db="EMBL/GenBank/DDBJ databases">
        <title>Sulfitobacter sp. H3 (MCCC 1A00686) Genome Sequencing.</title>
        <authorList>
            <person name="Lai Q."/>
            <person name="Hong Z."/>
        </authorList>
    </citation>
    <scope>NUCLEOTIDE SEQUENCE [LARGE SCALE GENOMIC DNA]</scope>
    <source>
        <strain evidence="2 3">H3</strain>
    </source>
</reference>
<dbReference type="SUPFAM" id="SSF54909">
    <property type="entry name" value="Dimeric alpha+beta barrel"/>
    <property type="match status" value="1"/>
</dbReference>
<name>A0A073IVB0_9RHOB</name>
<organism evidence="2 3">
    <name type="scientific">Pseudosulfitobacter pseudonitzschiae</name>
    <dbReference type="NCBI Taxonomy" id="1402135"/>
    <lineage>
        <taxon>Bacteria</taxon>
        <taxon>Pseudomonadati</taxon>
        <taxon>Pseudomonadota</taxon>
        <taxon>Alphaproteobacteria</taxon>
        <taxon>Rhodobacterales</taxon>
        <taxon>Roseobacteraceae</taxon>
        <taxon>Pseudosulfitobacter</taxon>
    </lineage>
</organism>
<evidence type="ECO:0000313" key="2">
    <source>
        <dbReference type="EMBL" id="KEJ94283.1"/>
    </source>
</evidence>
<dbReference type="InterPro" id="IPR011008">
    <property type="entry name" value="Dimeric_a/b-barrel"/>
</dbReference>
<evidence type="ECO:0000313" key="3">
    <source>
        <dbReference type="Proteomes" id="UP000027746"/>
    </source>
</evidence>
<accession>A0A073IVB0</accession>
<comment type="caution">
    <text evidence="2">The sequence shown here is derived from an EMBL/GenBank/DDBJ whole genome shotgun (WGS) entry which is preliminary data.</text>
</comment>
<dbReference type="GeneID" id="68872798"/>
<feature type="domain" description="ABM" evidence="1">
    <location>
        <begin position="1"/>
        <end position="75"/>
    </location>
</feature>
<keyword evidence="3" id="KW-1185">Reference proteome</keyword>
<dbReference type="Proteomes" id="UP000027746">
    <property type="component" value="Unassembled WGS sequence"/>
</dbReference>
<proteinExistence type="predicted"/>
<dbReference type="InterPro" id="IPR007138">
    <property type="entry name" value="ABM_dom"/>
</dbReference>
<dbReference type="OrthoDB" id="3695636at2"/>
<dbReference type="EMBL" id="JAMD01000015">
    <property type="protein sequence ID" value="KEJ94283.1"/>
    <property type="molecule type" value="Genomic_DNA"/>
</dbReference>
<dbReference type="Gene3D" id="3.30.70.100">
    <property type="match status" value="1"/>
</dbReference>
<sequence length="100" mass="11126">MYGLIIEHRTLPGKRDSLRETWDALMQPAIAANPDHISYAYSFGPDADVVIAFQVYSSQTAAQAFLNHPSYLDYLAQSRPHLAGDPKITPLDVQWLKPAA</sequence>
<dbReference type="Pfam" id="PF03992">
    <property type="entry name" value="ABM"/>
    <property type="match status" value="1"/>
</dbReference>
<gene>
    <name evidence="2" type="ORF">SUH3_07150</name>
</gene>
<protein>
    <recommendedName>
        <fullName evidence="1">ABM domain-containing protein</fullName>
    </recommendedName>
</protein>
<dbReference type="RefSeq" id="WP_037930018.1">
    <property type="nucleotide sequence ID" value="NZ_CP054608.1"/>
</dbReference>
<evidence type="ECO:0000259" key="1">
    <source>
        <dbReference type="Pfam" id="PF03992"/>
    </source>
</evidence>
<dbReference type="AlphaFoldDB" id="A0A073IVB0"/>